<dbReference type="InterPro" id="IPR016193">
    <property type="entry name" value="Cytidine_deaminase-like"/>
</dbReference>
<protein>
    <submittedName>
        <fullName evidence="2">DUF1893 domain-containing protein</fullName>
    </submittedName>
</protein>
<dbReference type="Proteomes" id="UP000285274">
    <property type="component" value="Unassembled WGS sequence"/>
</dbReference>
<dbReference type="InterPro" id="IPR037081">
    <property type="entry name" value="Hyp_TM1506"/>
</dbReference>
<name>A0A413CPB0_9FIRM</name>
<dbReference type="EMBL" id="QSAT01000084">
    <property type="protein sequence ID" value="RGW71438.1"/>
    <property type="molecule type" value="Genomic_DNA"/>
</dbReference>
<dbReference type="GO" id="GO:0003824">
    <property type="term" value="F:catalytic activity"/>
    <property type="evidence" value="ECO:0007669"/>
    <property type="project" value="InterPro"/>
</dbReference>
<reference evidence="3 4" key="1">
    <citation type="submission" date="2018-08" db="EMBL/GenBank/DDBJ databases">
        <title>A genome reference for cultivated species of the human gut microbiota.</title>
        <authorList>
            <person name="Zou Y."/>
            <person name="Xue W."/>
            <person name="Luo G."/>
        </authorList>
    </citation>
    <scope>NUCLEOTIDE SEQUENCE [LARGE SCALE GENOMIC DNA]</scope>
    <source>
        <strain evidence="2 3">AF10-31</strain>
        <strain evidence="1 4">AF22-10AC</strain>
    </source>
</reference>
<gene>
    <name evidence="2" type="ORF">DWV56_12530</name>
    <name evidence="1" type="ORF">DWX92_12435</name>
</gene>
<evidence type="ECO:0000313" key="1">
    <source>
        <dbReference type="EMBL" id="RGS43042.1"/>
    </source>
</evidence>
<evidence type="ECO:0000313" key="3">
    <source>
        <dbReference type="Proteomes" id="UP000284651"/>
    </source>
</evidence>
<proteinExistence type="predicted"/>
<dbReference type="SUPFAM" id="SSF53927">
    <property type="entry name" value="Cytidine deaminase-like"/>
    <property type="match status" value="1"/>
</dbReference>
<dbReference type="EMBL" id="QRVM01000123">
    <property type="protein sequence ID" value="RGS43042.1"/>
    <property type="molecule type" value="Genomic_DNA"/>
</dbReference>
<dbReference type="Proteomes" id="UP000284651">
    <property type="component" value="Unassembled WGS sequence"/>
</dbReference>
<comment type="caution">
    <text evidence="2">The sequence shown here is derived from an EMBL/GenBank/DDBJ whole genome shotgun (WGS) entry which is preliminary data.</text>
</comment>
<dbReference type="Pfam" id="PF08973">
    <property type="entry name" value="TM1506"/>
    <property type="match status" value="1"/>
</dbReference>
<dbReference type="Gene3D" id="3.40.140.30">
    <property type="entry name" value="Hypothetical protein TM1506"/>
    <property type="match status" value="1"/>
</dbReference>
<evidence type="ECO:0000313" key="2">
    <source>
        <dbReference type="EMBL" id="RGW71438.1"/>
    </source>
</evidence>
<sequence length="137" mass="15700">MVNLNKFIARRDNKIFYCSNEIGVKPILSKLNENIDFYKDADIEDTVVGKAAACLYVLAKIKYVYAHTLSEPAKIYLENNNVSFKYDELVKEIRNRTNTDMCPLEKSVIHIENPVAAKIALENTIKELMNQKKAKSK</sequence>
<dbReference type="AlphaFoldDB" id="A0A413CPB0"/>
<dbReference type="InterPro" id="IPR015067">
    <property type="entry name" value="DUF1893_TM1506-like"/>
</dbReference>
<evidence type="ECO:0000313" key="4">
    <source>
        <dbReference type="Proteomes" id="UP000285274"/>
    </source>
</evidence>
<organism evidence="2 3">
    <name type="scientific">Holdemanella biformis</name>
    <dbReference type="NCBI Taxonomy" id="1735"/>
    <lineage>
        <taxon>Bacteria</taxon>
        <taxon>Bacillati</taxon>
        <taxon>Bacillota</taxon>
        <taxon>Erysipelotrichia</taxon>
        <taxon>Erysipelotrichales</taxon>
        <taxon>Erysipelotrichaceae</taxon>
        <taxon>Holdemanella</taxon>
    </lineage>
</organism>
<accession>A0A413CPB0</accession>